<organism evidence="1 2">
    <name type="scientific">Roseibacillus persicicus</name>
    <dbReference type="NCBI Taxonomy" id="454148"/>
    <lineage>
        <taxon>Bacteria</taxon>
        <taxon>Pseudomonadati</taxon>
        <taxon>Verrucomicrobiota</taxon>
        <taxon>Verrucomicrobiia</taxon>
        <taxon>Verrucomicrobiales</taxon>
        <taxon>Verrucomicrobiaceae</taxon>
        <taxon>Roseibacillus</taxon>
    </lineage>
</organism>
<dbReference type="SUPFAM" id="SSF50891">
    <property type="entry name" value="Cyclophilin-like"/>
    <property type="match status" value="1"/>
</dbReference>
<keyword evidence="2" id="KW-1185">Reference proteome</keyword>
<reference evidence="1" key="2">
    <citation type="submission" date="2020-09" db="EMBL/GenBank/DDBJ databases">
        <authorList>
            <person name="Sun Q."/>
            <person name="Kim S."/>
        </authorList>
    </citation>
    <scope>NUCLEOTIDE SEQUENCE</scope>
    <source>
        <strain evidence="1">KCTC 12988</strain>
    </source>
</reference>
<sequence length="693" mass="75209">MLSLFTRLAKVPFLTDMKILALLTAIFASLGQLSAQVYAIITVEFTEASSNQLRSFVIQLDHDHAPRSVAAFMLLAEPQEKYYRNTFATLGYNPAGQYVPANEDGSPLLPASTIYRILVDNNDPTTGYVVRQASGTVMATLTFEDNEWTSDNSHFSVSYNSTYQRYTLTTNTTIPYFDSTDNYYRNKNPISSSNPKGEYIPSQSTGASASGATAYIIAADSLTPTPSEAFLLQQPGNVQVAKFTRVGTGNTWTSDNPSFTLNSNPSSTTSRFIITEDVSLTPTLTSGEFYGNDDMILVEGDHPFLSIGKSKATANQANGLVFQNEVVDVNHATFSDADLWGARFATSAGLVGNAQRYAVAFANAGVGLPNTAGGEILITGFYGNPDYDGRHTHIGNVISGTYFPLGGGAVAGSRVTVDQILAGEPAELRAINFEISNSNFDPIEYVSPLLADVRLPRPSVEERSTPCADFSGTRRSILSGGEPGQLRFLERSDDFSTWTLVGKSGYPLNADSEYGLNVDWPSQTGGPSGTRLSIMEKYPRSFFRTLPMVIDHPQWPAADFEDQLPNADLSLKGRVVDGDNPQVLNVFNIFLNSTGDAGILQGIGGDLSGTHELTSVTYEQTSPMIGELTMVGETLPETLRLRLYFDSHKGGELTGGRNPIERFHRITTEEVTVGGNTIIFEQVSEFGIWVSND</sequence>
<evidence type="ECO:0000313" key="1">
    <source>
        <dbReference type="EMBL" id="GHC43000.1"/>
    </source>
</evidence>
<gene>
    <name evidence="1" type="ORF">GCM10007100_05020</name>
</gene>
<proteinExistence type="predicted"/>
<accession>A0A918TEQ3</accession>
<dbReference type="EMBL" id="BMXI01000002">
    <property type="protein sequence ID" value="GHC43000.1"/>
    <property type="molecule type" value="Genomic_DNA"/>
</dbReference>
<protein>
    <submittedName>
        <fullName evidence="1">Uncharacterized protein</fullName>
    </submittedName>
</protein>
<dbReference type="InterPro" id="IPR029000">
    <property type="entry name" value="Cyclophilin-like_dom_sf"/>
</dbReference>
<evidence type="ECO:0000313" key="2">
    <source>
        <dbReference type="Proteomes" id="UP000644507"/>
    </source>
</evidence>
<comment type="caution">
    <text evidence="1">The sequence shown here is derived from an EMBL/GenBank/DDBJ whole genome shotgun (WGS) entry which is preliminary data.</text>
</comment>
<reference evidence="1" key="1">
    <citation type="journal article" date="2014" name="Int. J. Syst. Evol. Microbiol.">
        <title>Complete genome sequence of Corynebacterium casei LMG S-19264T (=DSM 44701T), isolated from a smear-ripened cheese.</title>
        <authorList>
            <consortium name="US DOE Joint Genome Institute (JGI-PGF)"/>
            <person name="Walter F."/>
            <person name="Albersmeier A."/>
            <person name="Kalinowski J."/>
            <person name="Ruckert C."/>
        </authorList>
    </citation>
    <scope>NUCLEOTIDE SEQUENCE</scope>
    <source>
        <strain evidence="1">KCTC 12988</strain>
    </source>
</reference>
<dbReference type="AlphaFoldDB" id="A0A918TEQ3"/>
<dbReference type="Proteomes" id="UP000644507">
    <property type="component" value="Unassembled WGS sequence"/>
</dbReference>
<name>A0A918TEQ3_9BACT</name>